<dbReference type="InterPro" id="IPR009294">
    <property type="entry name" value="Aph-1"/>
</dbReference>
<evidence type="ECO:0000256" key="5">
    <source>
        <dbReference type="ARBA" id="ARBA00022989"/>
    </source>
</evidence>
<evidence type="ECO:0000256" key="7">
    <source>
        <dbReference type="SAM" id="MobiDB-lite"/>
    </source>
</evidence>
<dbReference type="Pfam" id="PF06105">
    <property type="entry name" value="Aph-1"/>
    <property type="match status" value="1"/>
</dbReference>
<dbReference type="AlphaFoldDB" id="A0A1I7UD39"/>
<dbReference type="STRING" id="1561998.A0A1I7UD39"/>
<protein>
    <submittedName>
        <fullName evidence="10">Gamma-secretase subunit Aph-1</fullName>
    </submittedName>
</protein>
<dbReference type="eggNOG" id="KOG3972">
    <property type="taxonomic scope" value="Eukaryota"/>
</dbReference>
<evidence type="ECO:0000256" key="1">
    <source>
        <dbReference type="ARBA" id="ARBA00004141"/>
    </source>
</evidence>
<keyword evidence="5 8" id="KW-1133">Transmembrane helix</keyword>
<comment type="similarity">
    <text evidence="2">Belongs to the APH-1 family.</text>
</comment>
<dbReference type="PANTHER" id="PTHR12889">
    <property type="entry name" value="GAMMA-SECRETASE SUBUNIT APH-1"/>
    <property type="match status" value="1"/>
</dbReference>
<keyword evidence="3 8" id="KW-0812">Transmembrane</keyword>
<evidence type="ECO:0000256" key="3">
    <source>
        <dbReference type="ARBA" id="ARBA00022692"/>
    </source>
</evidence>
<evidence type="ECO:0000313" key="10">
    <source>
        <dbReference type="WBParaSite" id="Csp11.Scaffold629.g8126.t1"/>
    </source>
</evidence>
<reference evidence="10" key="1">
    <citation type="submission" date="2016-11" db="UniProtKB">
        <authorList>
            <consortium name="WormBaseParasite"/>
        </authorList>
    </citation>
    <scope>IDENTIFICATION</scope>
</reference>
<accession>A0A1I7UD39</accession>
<dbReference type="Proteomes" id="UP000095282">
    <property type="component" value="Unplaced"/>
</dbReference>
<evidence type="ECO:0000256" key="2">
    <source>
        <dbReference type="ARBA" id="ARBA00005577"/>
    </source>
</evidence>
<name>A0A1I7UD39_9PELO</name>
<evidence type="ECO:0000313" key="9">
    <source>
        <dbReference type="Proteomes" id="UP000095282"/>
    </source>
</evidence>
<dbReference type="GO" id="GO:0007219">
    <property type="term" value="P:Notch signaling pathway"/>
    <property type="evidence" value="ECO:0007669"/>
    <property type="project" value="UniProtKB-KW"/>
</dbReference>
<evidence type="ECO:0000256" key="6">
    <source>
        <dbReference type="ARBA" id="ARBA00023136"/>
    </source>
</evidence>
<evidence type="ECO:0000256" key="8">
    <source>
        <dbReference type="SAM" id="Phobius"/>
    </source>
</evidence>
<proteinExistence type="inferred from homology"/>
<feature type="region of interest" description="Disordered" evidence="7">
    <location>
        <begin position="282"/>
        <end position="312"/>
    </location>
</feature>
<feature type="transmembrane region" description="Helical" evidence="8">
    <location>
        <begin position="64"/>
        <end position="85"/>
    </location>
</feature>
<comment type="subcellular location">
    <subcellularLocation>
        <location evidence="1">Membrane</location>
        <topology evidence="1">Multi-pass membrane protein</topology>
    </subcellularLocation>
</comment>
<feature type="compositionally biased region" description="Polar residues" evidence="7">
    <location>
        <begin position="299"/>
        <end position="312"/>
    </location>
</feature>
<evidence type="ECO:0000256" key="4">
    <source>
        <dbReference type="ARBA" id="ARBA00022976"/>
    </source>
</evidence>
<keyword evidence="9" id="KW-1185">Reference proteome</keyword>
<dbReference type="GO" id="GO:0016485">
    <property type="term" value="P:protein processing"/>
    <property type="evidence" value="ECO:0007669"/>
    <property type="project" value="InterPro"/>
</dbReference>
<dbReference type="GO" id="GO:0016020">
    <property type="term" value="C:membrane"/>
    <property type="evidence" value="ECO:0007669"/>
    <property type="project" value="UniProtKB-SubCell"/>
</dbReference>
<feature type="transmembrane region" description="Helical" evidence="8">
    <location>
        <begin position="221"/>
        <end position="241"/>
    </location>
</feature>
<organism evidence="9 10">
    <name type="scientific">Caenorhabditis tropicalis</name>
    <dbReference type="NCBI Taxonomy" id="1561998"/>
    <lineage>
        <taxon>Eukaryota</taxon>
        <taxon>Metazoa</taxon>
        <taxon>Ecdysozoa</taxon>
        <taxon>Nematoda</taxon>
        <taxon>Chromadorea</taxon>
        <taxon>Rhabditida</taxon>
        <taxon>Rhabditina</taxon>
        <taxon>Rhabditomorpha</taxon>
        <taxon>Rhabditoidea</taxon>
        <taxon>Rhabditidae</taxon>
        <taxon>Peloderinae</taxon>
        <taxon>Caenorhabditis</taxon>
    </lineage>
</organism>
<feature type="transmembrane region" description="Helical" evidence="8">
    <location>
        <begin position="6"/>
        <end position="25"/>
    </location>
</feature>
<dbReference type="WBParaSite" id="Csp11.Scaffold629.g8126.t1">
    <property type="protein sequence ID" value="Csp11.Scaffold629.g8126.t1"/>
    <property type="gene ID" value="Csp11.Scaffold629.g8126"/>
</dbReference>
<feature type="transmembrane region" description="Helical" evidence="8">
    <location>
        <begin position="164"/>
        <end position="185"/>
    </location>
</feature>
<keyword evidence="6 8" id="KW-0472">Membrane</keyword>
<feature type="transmembrane region" description="Helical" evidence="8">
    <location>
        <begin position="112"/>
        <end position="136"/>
    </location>
</feature>
<sequence>MGYPLTIACYIASFSPAIALFYSFIAHDPVQIILFFLGSFFWLVSILFSSLIWFGLSSILPDTFLISLAICIFVQEFSRVAYFMLGLNKITRQGQISVAPGVSDLHNARHMLALVCGLGMGVISALFYTMNAFAIFSGPGTIGLPDALETGVIDPNRAGKYLPLYYTLSAFLLTVFHVTWTIMVWDTCHKIKRSPSAFIPAAAALVSHLFVTFLSSLNSRGFHVIVFSIQFLVLLICIAYCNVIMGGTIGSFVNGISQSIIDAITLKQIRVLIDERKMRNQRHAVPDEPMTERGGVNETGGSNSSAPDTIDA</sequence>
<feature type="transmembrane region" description="Helical" evidence="8">
    <location>
        <begin position="32"/>
        <end position="52"/>
    </location>
</feature>
<feature type="transmembrane region" description="Helical" evidence="8">
    <location>
        <begin position="197"/>
        <end position="215"/>
    </location>
</feature>
<keyword evidence="4" id="KW-0914">Notch signaling pathway</keyword>